<evidence type="ECO:0000256" key="2">
    <source>
        <dbReference type="SAM" id="SignalP"/>
    </source>
</evidence>
<accession>A0A511HFZ8</accession>
<gene>
    <name evidence="3" type="ORF">MVI01_33430</name>
</gene>
<feature type="signal peptide" evidence="2">
    <location>
        <begin position="1"/>
        <end position="27"/>
    </location>
</feature>
<feature type="compositionally biased region" description="Basic and acidic residues" evidence="1">
    <location>
        <begin position="59"/>
        <end position="92"/>
    </location>
</feature>
<evidence type="ECO:0000313" key="3">
    <source>
        <dbReference type="EMBL" id="GEL71559.1"/>
    </source>
</evidence>
<protein>
    <submittedName>
        <fullName evidence="3">Uncharacterized protein</fullName>
    </submittedName>
</protein>
<evidence type="ECO:0000256" key="1">
    <source>
        <dbReference type="SAM" id="MobiDB-lite"/>
    </source>
</evidence>
<comment type="caution">
    <text evidence="3">The sequence shown here is derived from an EMBL/GenBank/DDBJ whole genome shotgun (WGS) entry which is preliminary data.</text>
</comment>
<feature type="region of interest" description="Disordered" evidence="1">
    <location>
        <begin position="24"/>
        <end position="92"/>
    </location>
</feature>
<feature type="chain" id="PRO_5022077698" evidence="2">
    <location>
        <begin position="28"/>
        <end position="92"/>
    </location>
</feature>
<proteinExistence type="predicted"/>
<keyword evidence="2" id="KW-0732">Signal</keyword>
<dbReference type="EMBL" id="BJVY01000017">
    <property type="protein sequence ID" value="GEL71559.1"/>
    <property type="molecule type" value="Genomic_DNA"/>
</dbReference>
<evidence type="ECO:0000313" key="4">
    <source>
        <dbReference type="Proteomes" id="UP000321224"/>
    </source>
</evidence>
<reference evidence="3 4" key="1">
    <citation type="submission" date="2019-07" db="EMBL/GenBank/DDBJ databases">
        <title>Whole genome shotgun sequence of Myxococcus virescens NBRC 100334.</title>
        <authorList>
            <person name="Hosoyama A."/>
            <person name="Uohara A."/>
            <person name="Ohji S."/>
            <person name="Ichikawa N."/>
        </authorList>
    </citation>
    <scope>NUCLEOTIDE SEQUENCE [LARGE SCALE GENOMIC DNA]</scope>
    <source>
        <strain evidence="3 4">NBRC 100334</strain>
    </source>
</reference>
<dbReference type="Proteomes" id="UP000321224">
    <property type="component" value="Unassembled WGS sequence"/>
</dbReference>
<dbReference type="AlphaFoldDB" id="A0A511HFZ8"/>
<sequence length="92" mass="9812">MLTCGAMTVMTVAALVVQLMSAGGAGAQGEQAAGRQQGDPGSISTNLSALKGEVSSLSERFKAARERRRLQAEKEKQEWEREPKAPAGPRRE</sequence>
<name>A0A511HFZ8_9BACT</name>
<feature type="compositionally biased region" description="Low complexity" evidence="1">
    <location>
        <begin position="24"/>
        <end position="38"/>
    </location>
</feature>
<organism evidence="3 4">
    <name type="scientific">Myxococcus virescens</name>
    <dbReference type="NCBI Taxonomy" id="83456"/>
    <lineage>
        <taxon>Bacteria</taxon>
        <taxon>Pseudomonadati</taxon>
        <taxon>Myxococcota</taxon>
        <taxon>Myxococcia</taxon>
        <taxon>Myxococcales</taxon>
        <taxon>Cystobacterineae</taxon>
        <taxon>Myxococcaceae</taxon>
        <taxon>Myxococcus</taxon>
    </lineage>
</organism>